<reference evidence="2" key="1">
    <citation type="submission" date="2016-11" db="UniProtKB">
        <authorList>
            <consortium name="WormBaseParasite"/>
        </authorList>
    </citation>
    <scope>IDENTIFICATION</scope>
    <source>
        <strain evidence="2">KR3021</strain>
    </source>
</reference>
<protein>
    <submittedName>
        <fullName evidence="2">Pept_C1 domain-containing protein</fullName>
    </submittedName>
</protein>
<name>A0AC35UC29_9BILA</name>
<evidence type="ECO:0000313" key="2">
    <source>
        <dbReference type="WBParaSite" id="RSKR_0001013300.1"/>
    </source>
</evidence>
<organism evidence="1 2">
    <name type="scientific">Rhabditophanes sp. KR3021</name>
    <dbReference type="NCBI Taxonomy" id="114890"/>
    <lineage>
        <taxon>Eukaryota</taxon>
        <taxon>Metazoa</taxon>
        <taxon>Ecdysozoa</taxon>
        <taxon>Nematoda</taxon>
        <taxon>Chromadorea</taxon>
        <taxon>Rhabditida</taxon>
        <taxon>Tylenchina</taxon>
        <taxon>Panagrolaimomorpha</taxon>
        <taxon>Strongyloidoidea</taxon>
        <taxon>Alloionematidae</taxon>
        <taxon>Rhabditophanes</taxon>
    </lineage>
</organism>
<proteinExistence type="predicted"/>
<sequence>MVDHSMNSQGYRYERMPQTKYVYINDVARETQGKANQKYSLNRILTYLTIFFFAIGICFVLPIVVNNVTNYLERQLEKADRQHVPFSDVMEQHFMDFVDTYKKKYETKEEVIFRQNVFKANLDETTSHRRSNRLQDATGKVNQFMDLTDQEFADAFLMKVHDYGLHKRTNNSFVKPLPKDFKHKKDDVETAEGPLPDFFDWRDKGLISPVKNQASKPYCYCFAALSAVEANYAVALAATLPADKKKDMKIEQFSVQEVLDCDKITAPGDVGGEPGVVFEFIHQNGVESDSLYPYIVGKHNSCLIHEDSDKVFVKNAYYLHPDENSMLDWLYYYGPISVGIAVPKSMKQPIDGIYRPTDYECEHEVLGLHSLVVTGYGTEVDGTKYWIVKNSWGTEWNGDGYVKFERGRNACGIEDDAAGIFVDPIKRKHK</sequence>
<dbReference type="WBParaSite" id="RSKR_0001013300.1">
    <property type="protein sequence ID" value="RSKR_0001013300.1"/>
    <property type="gene ID" value="RSKR_0001013300"/>
</dbReference>
<dbReference type="Proteomes" id="UP000095286">
    <property type="component" value="Unplaced"/>
</dbReference>
<evidence type="ECO:0000313" key="1">
    <source>
        <dbReference type="Proteomes" id="UP000095286"/>
    </source>
</evidence>
<accession>A0AC35UC29</accession>